<feature type="transmembrane region" description="Helical" evidence="6">
    <location>
        <begin position="197"/>
        <end position="219"/>
    </location>
</feature>
<feature type="domain" description="NADH:quinone oxidoreductase/Mrp antiporter transmembrane" evidence="7">
    <location>
        <begin position="119"/>
        <end position="394"/>
    </location>
</feature>
<feature type="transmembrane region" description="Helical" evidence="6">
    <location>
        <begin position="601"/>
        <end position="619"/>
    </location>
</feature>
<dbReference type="PANTHER" id="PTHR42829">
    <property type="entry name" value="NADH-UBIQUINONE OXIDOREDUCTASE CHAIN 5"/>
    <property type="match status" value="1"/>
</dbReference>
<organism evidence="8 9">
    <name type="scientific">Leifsonia virtsii</name>
    <dbReference type="NCBI Taxonomy" id="3035915"/>
    <lineage>
        <taxon>Bacteria</taxon>
        <taxon>Bacillati</taxon>
        <taxon>Actinomycetota</taxon>
        <taxon>Actinomycetes</taxon>
        <taxon>Micrococcales</taxon>
        <taxon>Microbacteriaceae</taxon>
        <taxon>Leifsonia</taxon>
    </lineage>
</organism>
<evidence type="ECO:0000259" key="7">
    <source>
        <dbReference type="Pfam" id="PF00361"/>
    </source>
</evidence>
<feature type="transmembrane region" description="Helical" evidence="6">
    <location>
        <begin position="165"/>
        <end position="185"/>
    </location>
</feature>
<evidence type="ECO:0000256" key="5">
    <source>
        <dbReference type="RuleBase" id="RU000320"/>
    </source>
</evidence>
<gene>
    <name evidence="8" type="ORF">P5G59_11055</name>
</gene>
<proteinExistence type="predicted"/>
<feature type="transmembrane region" description="Helical" evidence="6">
    <location>
        <begin position="231"/>
        <end position="247"/>
    </location>
</feature>
<feature type="transmembrane region" description="Helical" evidence="6">
    <location>
        <begin position="474"/>
        <end position="493"/>
    </location>
</feature>
<dbReference type="PRINTS" id="PR01434">
    <property type="entry name" value="NADHDHGNASE5"/>
</dbReference>
<evidence type="ECO:0000256" key="1">
    <source>
        <dbReference type="ARBA" id="ARBA00004127"/>
    </source>
</evidence>
<feature type="transmembrane region" description="Helical" evidence="6">
    <location>
        <begin position="389"/>
        <end position="415"/>
    </location>
</feature>
<evidence type="ECO:0000313" key="9">
    <source>
        <dbReference type="Proteomes" id="UP001174210"/>
    </source>
</evidence>
<feature type="transmembrane region" description="Helical" evidence="6">
    <location>
        <begin position="126"/>
        <end position="144"/>
    </location>
</feature>
<sequence length="620" mass="63196">MILLILAVLPATMAIVLLLAGRRADAIAPAAAVTVGLVELGLAIDATIMRPTFHVAALDGVPAALAVDGLAAIAVITVAGVFLAVSVFAVGDIGRGEARARFFGTLLLFVAAMLVTVTATNVFTLLAAWEIMGATSYALIGFWWPDADRVRSGGIAFITTRSADVGMYVAAGAALAGGAAGLNLTQLGSIPGGWRDVALAGLALAALGKSAQLPFSFWLAHAMAGPSPVSALLHSATMVAAGGYLLLRIEPGMTATGWLGPVVAWVGALTALMLGAVAVAQRDLKQLLAASTCSQIGFIVLAAGVGGIAGGAAQFVAHAAVKSLLFLVAGAWLALLGTKDLLRLRGAARTHPVAGVTFTIGALALGGLPPLSIWVAKDQILAATLPSSAALYIIGLAAAGLSAAYAAKALAVVWTKPATDDPLAAIRAGHMPVSELLPLPGLAAAAAVLGVFGIPSFSAAWARTLGLPQPIVPAPWELVVSALLAVTVIVVVARWQHRRLEGANELLAEFGWLRDWLGLEAGINAIIVRPVTALSVWCARFDDRVIAHVGDALGAGAMRLSRFVDSRLERGLSGAVGAVAGGARKLAASAVRPQTGLIYQYYVQAIIILVVLAAVFVLVR</sequence>
<feature type="transmembrane region" description="Helical" evidence="6">
    <location>
        <begin position="259"/>
        <end position="280"/>
    </location>
</feature>
<comment type="caution">
    <text evidence="8">The sequence shown here is derived from an EMBL/GenBank/DDBJ whole genome shotgun (WGS) entry which is preliminary data.</text>
</comment>
<feature type="transmembrane region" description="Helical" evidence="6">
    <location>
        <begin position="70"/>
        <end position="90"/>
    </location>
</feature>
<dbReference type="Pfam" id="PF00361">
    <property type="entry name" value="Proton_antipo_M"/>
    <property type="match status" value="1"/>
</dbReference>
<evidence type="ECO:0000313" key="8">
    <source>
        <dbReference type="EMBL" id="MDN4597680.1"/>
    </source>
</evidence>
<name>A0ABT8IXX6_9MICO</name>
<feature type="transmembrane region" description="Helical" evidence="6">
    <location>
        <begin position="350"/>
        <end position="369"/>
    </location>
</feature>
<feature type="transmembrane region" description="Helical" evidence="6">
    <location>
        <begin position="436"/>
        <end position="462"/>
    </location>
</feature>
<reference evidence="8" key="1">
    <citation type="submission" date="2023-03" db="EMBL/GenBank/DDBJ databases">
        <title>MT1 and MT2 Draft Genomes of Novel Species.</title>
        <authorList>
            <person name="Venkateswaran K."/>
        </authorList>
    </citation>
    <scope>NUCLEOTIDE SEQUENCE</scope>
    <source>
        <strain evidence="8">F6_8S_P_1A</strain>
    </source>
</reference>
<dbReference type="InterPro" id="IPR003945">
    <property type="entry name" value="NU5C-like"/>
</dbReference>
<feature type="transmembrane region" description="Helical" evidence="6">
    <location>
        <begin position="287"/>
        <end position="309"/>
    </location>
</feature>
<dbReference type="Proteomes" id="UP001174210">
    <property type="component" value="Unassembled WGS sequence"/>
</dbReference>
<comment type="subcellular location">
    <subcellularLocation>
        <location evidence="1">Endomembrane system</location>
        <topology evidence="1">Multi-pass membrane protein</topology>
    </subcellularLocation>
    <subcellularLocation>
        <location evidence="5">Membrane</location>
        <topology evidence="5">Multi-pass membrane protein</topology>
    </subcellularLocation>
</comment>
<keyword evidence="4 6" id="KW-0472">Membrane</keyword>
<accession>A0ABT8IXX6</accession>
<dbReference type="PANTHER" id="PTHR42829:SF2">
    <property type="entry name" value="NADH-UBIQUINONE OXIDOREDUCTASE CHAIN 5"/>
    <property type="match status" value="1"/>
</dbReference>
<keyword evidence="3 6" id="KW-1133">Transmembrane helix</keyword>
<evidence type="ECO:0000256" key="2">
    <source>
        <dbReference type="ARBA" id="ARBA00022692"/>
    </source>
</evidence>
<feature type="transmembrane region" description="Helical" evidence="6">
    <location>
        <begin position="102"/>
        <end position="120"/>
    </location>
</feature>
<keyword evidence="9" id="KW-1185">Reference proteome</keyword>
<evidence type="ECO:0000256" key="4">
    <source>
        <dbReference type="ARBA" id="ARBA00023136"/>
    </source>
</evidence>
<dbReference type="RefSeq" id="WP_301218907.1">
    <property type="nucleotide sequence ID" value="NZ_JAROCB010000003.1"/>
</dbReference>
<dbReference type="InterPro" id="IPR001750">
    <property type="entry name" value="ND/Mrp_TM"/>
</dbReference>
<keyword evidence="2 5" id="KW-0812">Transmembrane</keyword>
<protein>
    <submittedName>
        <fullName evidence="8">Proton-conducting transporter membrane subunit</fullName>
    </submittedName>
</protein>
<evidence type="ECO:0000256" key="3">
    <source>
        <dbReference type="ARBA" id="ARBA00022989"/>
    </source>
</evidence>
<feature type="transmembrane region" description="Helical" evidence="6">
    <location>
        <begin position="315"/>
        <end position="338"/>
    </location>
</feature>
<evidence type="ECO:0000256" key="6">
    <source>
        <dbReference type="SAM" id="Phobius"/>
    </source>
</evidence>
<dbReference type="EMBL" id="JAROCB010000003">
    <property type="protein sequence ID" value="MDN4597680.1"/>
    <property type="molecule type" value="Genomic_DNA"/>
</dbReference>